<dbReference type="PROSITE" id="PS50203">
    <property type="entry name" value="CALPAIN_CAT"/>
    <property type="match status" value="1"/>
</dbReference>
<dbReference type="STRING" id="307507.A0A2V0PIE1"/>
<evidence type="ECO:0000256" key="6">
    <source>
        <dbReference type="SAM" id="MobiDB-lite"/>
    </source>
</evidence>
<feature type="compositionally biased region" description="Low complexity" evidence="6">
    <location>
        <begin position="290"/>
        <end position="312"/>
    </location>
</feature>
<feature type="compositionally biased region" description="Low complexity" evidence="6">
    <location>
        <begin position="441"/>
        <end position="459"/>
    </location>
</feature>
<feature type="region of interest" description="Disordered" evidence="6">
    <location>
        <begin position="926"/>
        <end position="959"/>
    </location>
</feature>
<dbReference type="SUPFAM" id="SSF49758">
    <property type="entry name" value="Calpain large subunit, middle domain (domain III)"/>
    <property type="match status" value="3"/>
</dbReference>
<comment type="caution">
    <text evidence="8">The sequence shown here is derived from an EMBL/GenBank/DDBJ whole genome shotgun (WGS) entry which is preliminary data.</text>
</comment>
<dbReference type="Proteomes" id="UP000247498">
    <property type="component" value="Unassembled WGS sequence"/>
</dbReference>
<dbReference type="InterPro" id="IPR001300">
    <property type="entry name" value="Peptidase_C2_calpain_cat"/>
</dbReference>
<feature type="compositionally biased region" description="Gly residues" evidence="6">
    <location>
        <begin position="525"/>
        <end position="539"/>
    </location>
</feature>
<evidence type="ECO:0000256" key="3">
    <source>
        <dbReference type="ARBA" id="ARBA00022801"/>
    </source>
</evidence>
<feature type="compositionally biased region" description="Gly residues" evidence="6">
    <location>
        <begin position="931"/>
        <end position="940"/>
    </location>
</feature>
<accession>A0A2V0PIE1</accession>
<feature type="region of interest" description="Disordered" evidence="6">
    <location>
        <begin position="525"/>
        <end position="565"/>
    </location>
</feature>
<keyword evidence="9" id="KW-1185">Reference proteome</keyword>
<dbReference type="EMBL" id="BDRX01000135">
    <property type="protein sequence ID" value="GBF98802.1"/>
    <property type="molecule type" value="Genomic_DNA"/>
</dbReference>
<feature type="region of interest" description="Disordered" evidence="6">
    <location>
        <begin position="691"/>
        <end position="719"/>
    </location>
</feature>
<dbReference type="SUPFAM" id="SSF54001">
    <property type="entry name" value="Cysteine proteinases"/>
    <property type="match status" value="1"/>
</dbReference>
<dbReference type="Gene3D" id="2.60.120.380">
    <property type="match status" value="3"/>
</dbReference>
<feature type="region of interest" description="Disordered" evidence="6">
    <location>
        <begin position="429"/>
        <end position="468"/>
    </location>
</feature>
<evidence type="ECO:0000313" key="8">
    <source>
        <dbReference type="EMBL" id="GBF98802.1"/>
    </source>
</evidence>
<feature type="compositionally biased region" description="Low complexity" evidence="6">
    <location>
        <begin position="944"/>
        <end position="959"/>
    </location>
</feature>
<dbReference type="InterPro" id="IPR036213">
    <property type="entry name" value="Calpain_III_sf"/>
</dbReference>
<dbReference type="Pfam" id="PF00648">
    <property type="entry name" value="Peptidase_C2"/>
    <property type="match status" value="1"/>
</dbReference>
<dbReference type="InterPro" id="IPR038765">
    <property type="entry name" value="Papain-like_cys_pep_sf"/>
</dbReference>
<evidence type="ECO:0000256" key="2">
    <source>
        <dbReference type="ARBA" id="ARBA00022670"/>
    </source>
</evidence>
<dbReference type="InParanoid" id="A0A2V0PIE1"/>
<dbReference type="InterPro" id="IPR022684">
    <property type="entry name" value="Calpain_cysteine_protease"/>
</dbReference>
<feature type="domain" description="Calpain catalytic" evidence="7">
    <location>
        <begin position="66"/>
        <end position="409"/>
    </location>
</feature>
<dbReference type="OrthoDB" id="424753at2759"/>
<dbReference type="PANTHER" id="PTHR10183:SF379">
    <property type="entry name" value="CALPAIN-5"/>
    <property type="match status" value="1"/>
</dbReference>
<dbReference type="GO" id="GO:0004198">
    <property type="term" value="F:calcium-dependent cysteine-type endopeptidase activity"/>
    <property type="evidence" value="ECO:0007669"/>
    <property type="project" value="InterPro"/>
</dbReference>
<feature type="compositionally biased region" description="Low complexity" evidence="6">
    <location>
        <begin position="552"/>
        <end position="565"/>
    </location>
</feature>
<comment type="similarity">
    <text evidence="1">Belongs to the peptidase C2 family.</text>
</comment>
<dbReference type="PANTHER" id="PTHR10183">
    <property type="entry name" value="CALPAIN"/>
    <property type="match status" value="1"/>
</dbReference>
<reference evidence="8 9" key="1">
    <citation type="journal article" date="2018" name="Sci. Rep.">
        <title>Raphidocelis subcapitata (=Pseudokirchneriella subcapitata) provides an insight into genome evolution and environmental adaptations in the Sphaeropleales.</title>
        <authorList>
            <person name="Suzuki S."/>
            <person name="Yamaguchi H."/>
            <person name="Nakajima N."/>
            <person name="Kawachi M."/>
        </authorList>
    </citation>
    <scope>NUCLEOTIDE SEQUENCE [LARGE SCALE GENOMIC DNA]</scope>
    <source>
        <strain evidence="8 9">NIES-35</strain>
    </source>
</reference>
<keyword evidence="2" id="KW-0645">Protease</keyword>
<evidence type="ECO:0000256" key="5">
    <source>
        <dbReference type="PROSITE-ProRule" id="PRU00239"/>
    </source>
</evidence>
<evidence type="ECO:0000313" key="9">
    <source>
        <dbReference type="Proteomes" id="UP000247498"/>
    </source>
</evidence>
<feature type="region of interest" description="Disordered" evidence="6">
    <location>
        <begin position="282"/>
        <end position="315"/>
    </location>
</feature>
<evidence type="ECO:0000256" key="1">
    <source>
        <dbReference type="ARBA" id="ARBA00007623"/>
    </source>
</evidence>
<comment type="caution">
    <text evidence="5">Lacks conserved residue(s) required for the propagation of feature annotation.</text>
</comment>
<name>A0A2V0PIE1_9CHLO</name>
<organism evidence="8 9">
    <name type="scientific">Raphidocelis subcapitata</name>
    <dbReference type="NCBI Taxonomy" id="307507"/>
    <lineage>
        <taxon>Eukaryota</taxon>
        <taxon>Viridiplantae</taxon>
        <taxon>Chlorophyta</taxon>
        <taxon>core chlorophytes</taxon>
        <taxon>Chlorophyceae</taxon>
        <taxon>CS clade</taxon>
        <taxon>Sphaeropleales</taxon>
        <taxon>Selenastraceae</taxon>
        <taxon>Raphidocelis</taxon>
    </lineage>
</organism>
<keyword evidence="4" id="KW-0788">Thiol protease</keyword>
<protein>
    <recommendedName>
        <fullName evidence="7">Calpain catalytic domain-containing protein</fullName>
    </recommendedName>
</protein>
<evidence type="ECO:0000259" key="7">
    <source>
        <dbReference type="PROSITE" id="PS50203"/>
    </source>
</evidence>
<evidence type="ECO:0000256" key="4">
    <source>
        <dbReference type="ARBA" id="ARBA00022807"/>
    </source>
</evidence>
<gene>
    <name evidence="8" type="ORF">Rsub_11384</name>
</gene>
<dbReference type="AlphaFoldDB" id="A0A2V0PIE1"/>
<dbReference type="Gene3D" id="3.90.70.10">
    <property type="entry name" value="Cysteine proteinases"/>
    <property type="match status" value="1"/>
</dbReference>
<proteinExistence type="inferred from homology"/>
<dbReference type="GO" id="GO:0006508">
    <property type="term" value="P:proteolysis"/>
    <property type="evidence" value="ECO:0007669"/>
    <property type="project" value="UniProtKB-KW"/>
</dbReference>
<dbReference type="SMART" id="SM00230">
    <property type="entry name" value="CysPc"/>
    <property type="match status" value="1"/>
</dbReference>
<keyword evidence="3" id="KW-0378">Hydrolase</keyword>
<sequence>MAARGESPTSNAARRLSAPCLFVSERQEESAGLEKIQAWTACPGAYTPLAEEPFVMGRRCPNSVPVEWQQPAGLPLYDAAQGLGEGPVLLQQGCIDDAYFLGALAALAARRRDLFFKYGAWRSVPVSARLPAAAAGPGGGVRAACAARADGVRDLWPGLFEKAYAQLHRGYPAIDAAAVGGRGGLQQEGAAAAAEDGEALFVRIKGLLAGGAILCATTCKPAAEAAAGEALQQLPAEDGIGGGPFAAEDRSGGGAGPPLWGLLPGHPYVLLDAREVRITNNAPAGGGGEARASLGAAGAAGAPRPAARTSRASGEDWSGGILLGVDGGGWGAAAGAAPGPLRLLRLGCPWPGGAWRGPWAARSPEWAGAEGAQAAAEGLTPSSDDGTSFWVELGDFAHAFRRIAGVELPPPAAHRLVLRSGWVGASAGGPPWQHQLEAGGDDAAAAASAGGAGGQAAADEPGRPEAGASAAAGWVCNPQYSLAAASTCSVTAVLSSWDARLAPGGPRCKRGRGWAHGLLVLRARGGGGSRRGSPAGGGSPAATRHASPPPAGGRRSASPPAARSTAGLRGAARAWGLRAGDVVVDSGLSSEAGTVVSWVASKGAGYLLVPYGGRPGEEGPYTLRIHSAAPLEAERLPAPYRLAVAGGWAGASAGGPRGGAAWPSNPQYLLSCERATEAALSLSLPLPLPLQLQGGPGSQRAGGAPGAPASPRHGGAPAPALALVRPEPARGAALGRRVAGLGEGELAAEAAAAGGAAGAAAVLAARLLPEVPYVLVPSLAEAGAEARYELSVASSAPVELLPLPPAACAAAAGAWDEGSAGGCDLHATWTTNPAYWLRPPRAPCTLRIALRRDAPWRRGEPLAGMVGLYLLQPASGRAALRGARTPEAGPAAPAARPPAKAWASSKLAETPFVPAREVELSYSWQPADAGADGGGGGGQGDNTAEGPASAGAGAGAKTAAADPPRLLVVPATYGPGVRGGFVLSVTGGGEVLALEAAEAAVNGAL</sequence>